<sequence>MSNPFSSFFRNLQETEESRIGRLSERIAEGSVNAQKHSDEYSRVNLFTHMYYLQDEPRQKAYNVYSNMSSYFKGRHGGAASSFSSVHFYNEQAKNKRAELVEKYNAEVAVAAHAASN</sequence>
<dbReference type="OrthoDB" id="36827at2759"/>
<evidence type="ECO:0000313" key="2">
    <source>
        <dbReference type="Proteomes" id="UP000095751"/>
    </source>
</evidence>
<dbReference type="AlphaFoldDB" id="A0A1E7FXK0"/>
<dbReference type="Proteomes" id="UP000095751">
    <property type="component" value="Unassembled WGS sequence"/>
</dbReference>
<proteinExistence type="predicted"/>
<reference evidence="1 2" key="1">
    <citation type="submission" date="2016-09" db="EMBL/GenBank/DDBJ databases">
        <title>Extensive genetic diversity and differential bi-allelic expression allows diatom success in the polar Southern Ocean.</title>
        <authorList>
            <consortium name="DOE Joint Genome Institute"/>
            <person name="Mock T."/>
            <person name="Otillar R.P."/>
            <person name="Strauss J."/>
            <person name="Dupont C."/>
            <person name="Frickenhaus S."/>
            <person name="Maumus F."/>
            <person name="Mcmullan M."/>
            <person name="Sanges R."/>
            <person name="Schmutz J."/>
            <person name="Toseland A."/>
            <person name="Valas R."/>
            <person name="Veluchamy A."/>
            <person name="Ward B.J."/>
            <person name="Allen A."/>
            <person name="Barry K."/>
            <person name="Falciatore A."/>
            <person name="Ferrante M."/>
            <person name="Fortunato A.E."/>
            <person name="Gloeckner G."/>
            <person name="Gruber A."/>
            <person name="Hipkin R."/>
            <person name="Janech M."/>
            <person name="Kroth P."/>
            <person name="Leese F."/>
            <person name="Lindquist E."/>
            <person name="Lyon B.R."/>
            <person name="Martin J."/>
            <person name="Mayer C."/>
            <person name="Parker M."/>
            <person name="Quesneville H."/>
            <person name="Raymond J."/>
            <person name="Uhlig C."/>
            <person name="Valentin K.U."/>
            <person name="Worden A.Z."/>
            <person name="Armbrust E.V."/>
            <person name="Bowler C."/>
            <person name="Green B."/>
            <person name="Moulton V."/>
            <person name="Van Oosterhout C."/>
            <person name="Grigoriev I."/>
        </authorList>
    </citation>
    <scope>NUCLEOTIDE SEQUENCE [LARGE SCALE GENOMIC DNA]</scope>
    <source>
        <strain evidence="1 2">CCMP1102</strain>
    </source>
</reference>
<protein>
    <submittedName>
        <fullName evidence="1">Uncharacterized protein</fullName>
    </submittedName>
</protein>
<name>A0A1E7FXK0_9STRA</name>
<evidence type="ECO:0000313" key="1">
    <source>
        <dbReference type="EMBL" id="OEU22864.1"/>
    </source>
</evidence>
<dbReference type="InParanoid" id="A0A1E7FXK0"/>
<accession>A0A1E7FXK0</accession>
<keyword evidence="2" id="KW-1185">Reference proteome</keyword>
<dbReference type="KEGG" id="fcy:FRACYDRAFT_259231"/>
<dbReference type="EMBL" id="KV784353">
    <property type="protein sequence ID" value="OEU22864.1"/>
    <property type="molecule type" value="Genomic_DNA"/>
</dbReference>
<organism evidence="1 2">
    <name type="scientific">Fragilariopsis cylindrus CCMP1102</name>
    <dbReference type="NCBI Taxonomy" id="635003"/>
    <lineage>
        <taxon>Eukaryota</taxon>
        <taxon>Sar</taxon>
        <taxon>Stramenopiles</taxon>
        <taxon>Ochrophyta</taxon>
        <taxon>Bacillariophyta</taxon>
        <taxon>Bacillariophyceae</taxon>
        <taxon>Bacillariophycidae</taxon>
        <taxon>Bacillariales</taxon>
        <taxon>Bacillariaceae</taxon>
        <taxon>Fragilariopsis</taxon>
    </lineage>
</organism>
<gene>
    <name evidence="1" type="ORF">FRACYDRAFT_259231</name>
</gene>